<reference evidence="1 2" key="1">
    <citation type="journal article" date="2023" name="ACS Omega">
        <title>Identification of the Neoaspergillic Acid Biosynthesis Gene Cluster by Establishing an In Vitro CRISPR-Ribonucleoprotein Genetic System in Aspergillus melleus.</title>
        <authorList>
            <person name="Yuan B."/>
            <person name="Grau M.F."/>
            <person name="Murata R.M."/>
            <person name="Torok T."/>
            <person name="Venkateswaran K."/>
            <person name="Stajich J.E."/>
            <person name="Wang C.C.C."/>
        </authorList>
    </citation>
    <scope>NUCLEOTIDE SEQUENCE [LARGE SCALE GENOMIC DNA]</scope>
    <source>
        <strain evidence="1 2">IMV 1140</strain>
    </source>
</reference>
<protein>
    <submittedName>
        <fullName evidence="1">Uncharacterized protein</fullName>
    </submittedName>
</protein>
<accession>A0ACC3B567</accession>
<name>A0ACC3B567_9EURO</name>
<proteinExistence type="predicted"/>
<gene>
    <name evidence="1" type="ORF">N8T08_004066</name>
</gene>
<sequence length="749" mass="82161">MRNQQTPVKLTVADPMPSEKTPILGSQPSKGRSLAYHLYSVYLFTRNDFKVILYPQTAVGVFQALAGGLLTTNSAPSLGLILARLPLVAFWNWLNLLVFNLANQRLPNSVIEDSVNKPWRPIPAGRITPDEARRLLLVLIPLGVILSYFIGGLRETAAMLILTWMYNDLAGADENYIARNILNAAGFICHGSGSTAIAAGYGQYELNTAAYVWLGVIGLIVFTTIHVQDIPDIEGDAARGRLTLPIIHGQRVARISVAVGVLFWSIVCPTFWALDIVGYLILLGPAGLIAYRTMQLRTLSQASSDISRSYWAIGWPVPAGGPVDMGAVLVFGLLPLVTAMTISTLQMRLCWCFATIRIAESILAVLGVYHCLAGDRHLDFLRLHEKYGPVVRFGPNRLSFCSDQAVSDIYGVRANTQKSRVYSAFKHFFAVPASLTTIDRKVHSYKRRVTSRALSTSAVRGLEELILQNVRRFFTLLPSSSPDQPQSWSNQPVDLSKSIQYLLSDIMGDVTFSKSWNTQSSSANRPLLDLMTLGTCGINLAGHVPALLKLNLDKVCFSSLTRGVADFFRLSEAQSSWRIFVDPASLPHRDLFAALMDARDPDTGRGYSQPDLVAEAGILIVAGSDTTATATTSTLFYLLHHAEAYARARDEIDRAFPSQIDETTADVESIRMGPSLNSCAFLYACVHESMRLSPPVGAVLPREVLPGDLIVRTNDTEHVVPAGTDVAVPIYALHRQEIKSKSIVSIRFN</sequence>
<evidence type="ECO:0000313" key="2">
    <source>
        <dbReference type="Proteomes" id="UP001177260"/>
    </source>
</evidence>
<dbReference type="Proteomes" id="UP001177260">
    <property type="component" value="Unassembled WGS sequence"/>
</dbReference>
<evidence type="ECO:0000313" key="1">
    <source>
        <dbReference type="EMBL" id="KAK1145508.1"/>
    </source>
</evidence>
<keyword evidence="2" id="KW-1185">Reference proteome</keyword>
<comment type="caution">
    <text evidence="1">The sequence shown here is derived from an EMBL/GenBank/DDBJ whole genome shotgun (WGS) entry which is preliminary data.</text>
</comment>
<dbReference type="EMBL" id="JAOPJF010000023">
    <property type="protein sequence ID" value="KAK1145508.1"/>
    <property type="molecule type" value="Genomic_DNA"/>
</dbReference>
<organism evidence="1 2">
    <name type="scientific">Aspergillus melleus</name>
    <dbReference type="NCBI Taxonomy" id="138277"/>
    <lineage>
        <taxon>Eukaryota</taxon>
        <taxon>Fungi</taxon>
        <taxon>Dikarya</taxon>
        <taxon>Ascomycota</taxon>
        <taxon>Pezizomycotina</taxon>
        <taxon>Eurotiomycetes</taxon>
        <taxon>Eurotiomycetidae</taxon>
        <taxon>Eurotiales</taxon>
        <taxon>Aspergillaceae</taxon>
        <taxon>Aspergillus</taxon>
        <taxon>Aspergillus subgen. Circumdati</taxon>
    </lineage>
</organism>